<dbReference type="OrthoDB" id="671595at2759"/>
<dbReference type="SMART" id="SM00093">
    <property type="entry name" value="SERPIN"/>
    <property type="match status" value="1"/>
</dbReference>
<evidence type="ECO:0000256" key="3">
    <source>
        <dbReference type="RuleBase" id="RU000411"/>
    </source>
</evidence>
<dbReference type="CDD" id="cd19578">
    <property type="entry name" value="serpinK_insect_SRPN2-like"/>
    <property type="match status" value="1"/>
</dbReference>
<dbReference type="GO" id="GO:0004867">
    <property type="term" value="F:serine-type endopeptidase inhibitor activity"/>
    <property type="evidence" value="ECO:0007669"/>
    <property type="project" value="UniProtKB-KW"/>
</dbReference>
<organism evidence="6 7">
    <name type="scientific">Clunio marinus</name>
    <dbReference type="NCBI Taxonomy" id="568069"/>
    <lineage>
        <taxon>Eukaryota</taxon>
        <taxon>Metazoa</taxon>
        <taxon>Ecdysozoa</taxon>
        <taxon>Arthropoda</taxon>
        <taxon>Hexapoda</taxon>
        <taxon>Insecta</taxon>
        <taxon>Pterygota</taxon>
        <taxon>Neoptera</taxon>
        <taxon>Endopterygota</taxon>
        <taxon>Diptera</taxon>
        <taxon>Nematocera</taxon>
        <taxon>Chironomoidea</taxon>
        <taxon>Chironomidae</taxon>
        <taxon>Clunio</taxon>
    </lineage>
</organism>
<evidence type="ECO:0000313" key="7">
    <source>
        <dbReference type="Proteomes" id="UP000183832"/>
    </source>
</evidence>
<evidence type="ECO:0000256" key="4">
    <source>
        <dbReference type="SAM" id="SignalP"/>
    </source>
</evidence>
<proteinExistence type="inferred from homology"/>
<feature type="signal peptide" evidence="4">
    <location>
        <begin position="1"/>
        <end position="17"/>
    </location>
</feature>
<dbReference type="GO" id="GO:0005615">
    <property type="term" value="C:extracellular space"/>
    <property type="evidence" value="ECO:0007669"/>
    <property type="project" value="InterPro"/>
</dbReference>
<dbReference type="PANTHER" id="PTHR11461">
    <property type="entry name" value="SERINE PROTEASE INHIBITOR, SERPIN"/>
    <property type="match status" value="1"/>
</dbReference>
<comment type="similarity">
    <text evidence="3">Belongs to the serpin family.</text>
</comment>
<protein>
    <submittedName>
        <fullName evidence="6">CLUMA_CG000040, isoform A</fullName>
    </submittedName>
</protein>
<dbReference type="Gene3D" id="3.30.497.10">
    <property type="entry name" value="Antithrombin, subunit I, domain 2"/>
    <property type="match status" value="1"/>
</dbReference>
<accession>A0A1J1HEB1</accession>
<dbReference type="Pfam" id="PF00079">
    <property type="entry name" value="Serpin"/>
    <property type="match status" value="1"/>
</dbReference>
<evidence type="ECO:0000259" key="5">
    <source>
        <dbReference type="SMART" id="SM00093"/>
    </source>
</evidence>
<evidence type="ECO:0000256" key="1">
    <source>
        <dbReference type="ARBA" id="ARBA00022690"/>
    </source>
</evidence>
<feature type="chain" id="PRO_5012181817" evidence="4">
    <location>
        <begin position="18"/>
        <end position="419"/>
    </location>
</feature>
<dbReference type="AlphaFoldDB" id="A0A1J1HEB1"/>
<dbReference type="EMBL" id="CVRI01000001">
    <property type="protein sequence ID" value="CRK86295.1"/>
    <property type="molecule type" value="Genomic_DNA"/>
</dbReference>
<dbReference type="PROSITE" id="PS00284">
    <property type="entry name" value="SERPIN"/>
    <property type="match status" value="1"/>
</dbReference>
<dbReference type="Gene3D" id="2.30.39.10">
    <property type="entry name" value="Alpha-1-antitrypsin, domain 1"/>
    <property type="match status" value="1"/>
</dbReference>
<sequence>MFNIILICLAGVAFAGAQTNDPTFDGIFTTPTPTSALTDEYVQPQNKQDQFDWRLSRAVFQSSKGGNVILSPLSVKLLLTLLAEAAGQTVESLTRKELEQVLPYNKNLNDAKEYFQKILLSLESKSEEYAVNFGTKIYVDKNVAVNQRFGSIANHNYLVDIENLNFDDSRGSAQKINSWISESTKGRLKSLVTEDSVANSVILLINALYFEGTWRYGFNNTFTGGFYSQPGQRVDKSFVEVTRNFYYYYSKQLASHIIRLPYNGRRYSMFIILPKEPNGLEGVVNRVDSEILRNEVENVDETEVHVVLPKFKFDSSINLNDVIKSLGIREIFETNATFPLLARGGTTEGKLKVSNIIQKSGIVVDEKGTTAWSATEIELVNKFGGEPREFIADHPFLFYIEDDTTGAKLFTGIVNNPEF</sequence>
<feature type="domain" description="Serpin" evidence="5">
    <location>
        <begin position="53"/>
        <end position="417"/>
    </location>
</feature>
<keyword evidence="2" id="KW-0722">Serine protease inhibitor</keyword>
<dbReference type="InterPro" id="IPR042178">
    <property type="entry name" value="Serpin_sf_1"/>
</dbReference>
<evidence type="ECO:0000256" key="2">
    <source>
        <dbReference type="ARBA" id="ARBA00022900"/>
    </source>
</evidence>
<dbReference type="InterPro" id="IPR000215">
    <property type="entry name" value="Serpin_fam"/>
</dbReference>
<keyword evidence="7" id="KW-1185">Reference proteome</keyword>
<dbReference type="InterPro" id="IPR042185">
    <property type="entry name" value="Serpin_sf_2"/>
</dbReference>
<dbReference type="InterPro" id="IPR036186">
    <property type="entry name" value="Serpin_sf"/>
</dbReference>
<evidence type="ECO:0000313" key="6">
    <source>
        <dbReference type="EMBL" id="CRK86295.1"/>
    </source>
</evidence>
<dbReference type="STRING" id="568069.A0A1J1HEB1"/>
<dbReference type="PANTHER" id="PTHR11461:SF357">
    <property type="entry name" value="SERINE PROTEASE INHIBITOR 27A"/>
    <property type="match status" value="1"/>
</dbReference>
<dbReference type="InterPro" id="IPR023795">
    <property type="entry name" value="Serpin_CS"/>
</dbReference>
<name>A0A1J1HEB1_9DIPT</name>
<keyword evidence="4" id="KW-0732">Signal</keyword>
<dbReference type="SUPFAM" id="SSF56574">
    <property type="entry name" value="Serpins"/>
    <property type="match status" value="1"/>
</dbReference>
<keyword evidence="1" id="KW-0646">Protease inhibitor</keyword>
<gene>
    <name evidence="6" type="primary">similar to Serpin-Z1C</name>
    <name evidence="6" type="ORF">CLUMA_CG000040</name>
</gene>
<reference evidence="6 7" key="1">
    <citation type="submission" date="2015-04" db="EMBL/GenBank/DDBJ databases">
        <authorList>
            <person name="Syromyatnikov M.Y."/>
            <person name="Popov V.N."/>
        </authorList>
    </citation>
    <scope>NUCLEOTIDE SEQUENCE [LARGE SCALE GENOMIC DNA]</scope>
</reference>
<dbReference type="Proteomes" id="UP000183832">
    <property type="component" value="Unassembled WGS sequence"/>
</dbReference>
<dbReference type="InterPro" id="IPR023796">
    <property type="entry name" value="Serpin_dom"/>
</dbReference>